<keyword evidence="4" id="KW-1185">Reference proteome</keyword>
<proteinExistence type="predicted"/>
<feature type="transmembrane region" description="Helical" evidence="2">
    <location>
        <begin position="143"/>
        <end position="168"/>
    </location>
</feature>
<feature type="region of interest" description="Disordered" evidence="1">
    <location>
        <begin position="177"/>
        <end position="323"/>
    </location>
</feature>
<evidence type="ECO:0000256" key="2">
    <source>
        <dbReference type="SAM" id="Phobius"/>
    </source>
</evidence>
<feature type="compositionally biased region" description="Pro residues" evidence="1">
    <location>
        <begin position="230"/>
        <end position="243"/>
    </location>
</feature>
<sequence>MALPWAVAMLGRSKRVRHSTPTASTPATAAAPNASATVGSSSVLSSDSIERFCATFAFSGGTVNYNCASESGISSPVSSLIDVLATASGWGTNALGGPLTIPTASFSFSIPSGNPGHSSAAGASATSSSSISSSKSSGVSAGVIAGIVVGAIAIIGAIVGALVVFCFLRSRNRKTAAATQPAMQNQPPSQFSNGGQYAPVPQSYPPPLQQQQQTGAASYYDHPNPGQFPDVPPQYQPNSPNPPAQEYAAYAPPQQQPRDSLLKPASTPTPAVPEISGTEVQGPSRVASPASVAGTSGHHPPGNPGYEVGTTSGPVYELPEGHR</sequence>
<evidence type="ECO:0000313" key="3">
    <source>
        <dbReference type="EMBL" id="KAH0542435.1"/>
    </source>
</evidence>
<name>A0A9P8L3W4_9PEZI</name>
<keyword evidence="2" id="KW-0472">Membrane</keyword>
<evidence type="ECO:0000256" key="1">
    <source>
        <dbReference type="SAM" id="MobiDB-lite"/>
    </source>
</evidence>
<dbReference type="EMBL" id="JAGHQL010000054">
    <property type="protein sequence ID" value="KAH0542435.1"/>
    <property type="molecule type" value="Genomic_DNA"/>
</dbReference>
<gene>
    <name evidence="3" type="ORF">FGG08_003190</name>
</gene>
<dbReference type="Proteomes" id="UP000698800">
    <property type="component" value="Unassembled WGS sequence"/>
</dbReference>
<feature type="compositionally biased region" description="Low complexity" evidence="1">
    <location>
        <begin position="244"/>
        <end position="257"/>
    </location>
</feature>
<organism evidence="3 4">
    <name type="scientific">Glutinoglossum americanum</name>
    <dbReference type="NCBI Taxonomy" id="1670608"/>
    <lineage>
        <taxon>Eukaryota</taxon>
        <taxon>Fungi</taxon>
        <taxon>Dikarya</taxon>
        <taxon>Ascomycota</taxon>
        <taxon>Pezizomycotina</taxon>
        <taxon>Geoglossomycetes</taxon>
        <taxon>Geoglossales</taxon>
        <taxon>Geoglossaceae</taxon>
        <taxon>Glutinoglossum</taxon>
    </lineage>
</organism>
<evidence type="ECO:0000313" key="4">
    <source>
        <dbReference type="Proteomes" id="UP000698800"/>
    </source>
</evidence>
<comment type="caution">
    <text evidence="3">The sequence shown here is derived from an EMBL/GenBank/DDBJ whole genome shotgun (WGS) entry which is preliminary data.</text>
</comment>
<accession>A0A9P8L3W4</accession>
<keyword evidence="2" id="KW-1133">Transmembrane helix</keyword>
<dbReference type="AlphaFoldDB" id="A0A9P8L3W4"/>
<protein>
    <submittedName>
        <fullName evidence="3">Uncharacterized protein</fullName>
    </submittedName>
</protein>
<dbReference type="CDD" id="cd12087">
    <property type="entry name" value="TM_EGFR-like"/>
    <property type="match status" value="1"/>
</dbReference>
<reference evidence="3" key="1">
    <citation type="submission" date="2021-03" db="EMBL/GenBank/DDBJ databases">
        <title>Comparative genomics and phylogenomic investigation of the class Geoglossomycetes provide insights into ecological specialization and systematics.</title>
        <authorList>
            <person name="Melie T."/>
            <person name="Pirro S."/>
            <person name="Miller A.N."/>
            <person name="Quandt A."/>
        </authorList>
    </citation>
    <scope>NUCLEOTIDE SEQUENCE</scope>
    <source>
        <strain evidence="3">GBOQ0MN5Z8</strain>
    </source>
</reference>
<keyword evidence="2" id="KW-0812">Transmembrane</keyword>
<feature type="compositionally biased region" description="Polar residues" evidence="1">
    <location>
        <begin position="177"/>
        <end position="195"/>
    </location>
</feature>